<feature type="region of interest" description="Disordered" evidence="1">
    <location>
        <begin position="275"/>
        <end position="334"/>
    </location>
</feature>
<proteinExistence type="predicted"/>
<gene>
    <name evidence="3" type="ORF">CBR_g24021</name>
</gene>
<feature type="chain" id="PRO_5017364683" evidence="2">
    <location>
        <begin position="18"/>
        <end position="622"/>
    </location>
</feature>
<reference evidence="3 4" key="1">
    <citation type="journal article" date="2018" name="Cell">
        <title>The Chara Genome: Secondary Complexity and Implications for Plant Terrestrialization.</title>
        <authorList>
            <person name="Nishiyama T."/>
            <person name="Sakayama H."/>
            <person name="Vries J.D."/>
            <person name="Buschmann H."/>
            <person name="Saint-Marcoux D."/>
            <person name="Ullrich K.K."/>
            <person name="Haas F.B."/>
            <person name="Vanderstraeten L."/>
            <person name="Becker D."/>
            <person name="Lang D."/>
            <person name="Vosolsobe S."/>
            <person name="Rombauts S."/>
            <person name="Wilhelmsson P.K.I."/>
            <person name="Janitza P."/>
            <person name="Kern R."/>
            <person name="Heyl A."/>
            <person name="Rumpler F."/>
            <person name="Villalobos L.I.A.C."/>
            <person name="Clay J.M."/>
            <person name="Skokan R."/>
            <person name="Toyoda A."/>
            <person name="Suzuki Y."/>
            <person name="Kagoshima H."/>
            <person name="Schijlen E."/>
            <person name="Tajeshwar N."/>
            <person name="Catarino B."/>
            <person name="Hetherington A.J."/>
            <person name="Saltykova A."/>
            <person name="Bonnot C."/>
            <person name="Breuninger H."/>
            <person name="Symeonidi A."/>
            <person name="Radhakrishnan G.V."/>
            <person name="Van Nieuwerburgh F."/>
            <person name="Deforce D."/>
            <person name="Chang C."/>
            <person name="Karol K.G."/>
            <person name="Hedrich R."/>
            <person name="Ulvskov P."/>
            <person name="Glockner G."/>
            <person name="Delwiche C.F."/>
            <person name="Petrasek J."/>
            <person name="Van de Peer Y."/>
            <person name="Friml J."/>
            <person name="Beilby M."/>
            <person name="Dolan L."/>
            <person name="Kohara Y."/>
            <person name="Sugano S."/>
            <person name="Fujiyama A."/>
            <person name="Delaux P.-M."/>
            <person name="Quint M."/>
            <person name="TheiBen G."/>
            <person name="Hagemann M."/>
            <person name="Harholt J."/>
            <person name="Dunand C."/>
            <person name="Zachgo S."/>
            <person name="Langdale J."/>
            <person name="Maumus F."/>
            <person name="Straeten D.V.D."/>
            <person name="Gould S.B."/>
            <person name="Rensing S.A."/>
        </authorList>
    </citation>
    <scope>NUCLEOTIDE SEQUENCE [LARGE SCALE GENOMIC DNA]</scope>
    <source>
        <strain evidence="3 4">S276</strain>
    </source>
</reference>
<feature type="region of interest" description="Disordered" evidence="1">
    <location>
        <begin position="112"/>
        <end position="256"/>
    </location>
</feature>
<dbReference type="Proteomes" id="UP000265515">
    <property type="component" value="Unassembled WGS sequence"/>
</dbReference>
<feature type="compositionally biased region" description="Basic and acidic residues" evidence="1">
    <location>
        <begin position="298"/>
        <end position="316"/>
    </location>
</feature>
<dbReference type="STRING" id="69332.A0A388L5J3"/>
<accession>A0A388L5J3</accession>
<protein>
    <submittedName>
        <fullName evidence="3">Uncharacterized protein</fullName>
    </submittedName>
</protein>
<feature type="compositionally biased region" description="Basic and acidic residues" evidence="1">
    <location>
        <begin position="128"/>
        <end position="144"/>
    </location>
</feature>
<dbReference type="Gramene" id="GBG77574">
    <property type="protein sequence ID" value="GBG77574"/>
    <property type="gene ID" value="CBR_g24021"/>
</dbReference>
<feature type="region of interest" description="Disordered" evidence="1">
    <location>
        <begin position="534"/>
        <end position="622"/>
    </location>
</feature>
<feature type="compositionally biased region" description="Basic and acidic residues" evidence="1">
    <location>
        <begin position="173"/>
        <end position="189"/>
    </location>
</feature>
<sequence>MPAILTTALLTSSIALSSQQQQHQQEEQHNQQPEQSNPSQQSGLSPREQDDAHLISRQAEEDPSHGVATMDTAEAPSTTAAAVFSEGMETTARLTDAPQACQVGSLDQHSGRVAAATSSGGSSTHVLDGSRKAAHPEASQEKQRNNAQRSGELQSVSVKDECSHADASSSARNHLEEGGHTPSKEDSHAEAGLGGRESAKPTPPALGLGISGLSPLPARPRRRSGSHSARAARLGSEAGACRENREGGADGGAHSTDANDVKVAAREMLLQLAGGETIEDAPGEDNLASCNGPELMDNDGRGQGRHQTDCEGRAGRTGEQPGPPGDPLGGLLGAIAGSGSGSGLGAALGGLMSSITAGDRGREGSTATLDDAGGFRDIVGQLMQSPVVDDMMMQILTGAGRGADAGSARSRRGPAVENPTGDLANMMSQMMPMVTQMLGGIAGGPSVPDAGERGAGNVDRSRTWSQAGRSVEPGVDSSRESNGLAGNQEGDAEEWKASLSKEEAAEWADTIRRDQTEQECMILQRPLSEAYIRGSPAKRQRRGVAVEGCWKKGEMGSLGRDMQGSPGQVNNSHGSADPENSNSSELPDREPQQRPEANRPLEDRRHCQGGEDQGRKWSDRSS</sequence>
<feature type="signal peptide" evidence="2">
    <location>
        <begin position="1"/>
        <end position="17"/>
    </location>
</feature>
<feature type="compositionally biased region" description="Basic and acidic residues" evidence="1">
    <location>
        <begin position="586"/>
        <end position="622"/>
    </location>
</feature>
<dbReference type="EMBL" id="BFEA01000271">
    <property type="protein sequence ID" value="GBG77574.1"/>
    <property type="molecule type" value="Genomic_DNA"/>
</dbReference>
<feature type="compositionally biased region" description="Basic and acidic residues" evidence="1">
    <location>
        <begin position="47"/>
        <end position="64"/>
    </location>
</feature>
<feature type="region of interest" description="Disordered" evidence="1">
    <location>
        <begin position="445"/>
        <end position="501"/>
    </location>
</feature>
<feature type="compositionally biased region" description="Polar residues" evidence="1">
    <location>
        <begin position="565"/>
        <end position="585"/>
    </location>
</feature>
<feature type="compositionally biased region" description="Low complexity" evidence="1">
    <location>
        <begin position="30"/>
        <end position="42"/>
    </location>
</feature>
<feature type="compositionally biased region" description="Low complexity" evidence="1">
    <location>
        <begin position="205"/>
        <end position="216"/>
    </location>
</feature>
<evidence type="ECO:0000256" key="1">
    <source>
        <dbReference type="SAM" id="MobiDB-lite"/>
    </source>
</evidence>
<name>A0A388L5J3_CHABU</name>
<feature type="region of interest" description="Disordered" evidence="1">
    <location>
        <begin position="401"/>
        <end position="420"/>
    </location>
</feature>
<feature type="region of interest" description="Disordered" evidence="1">
    <location>
        <begin position="16"/>
        <end position="76"/>
    </location>
</feature>
<comment type="caution">
    <text evidence="3">The sequence shown here is derived from an EMBL/GenBank/DDBJ whole genome shotgun (WGS) entry which is preliminary data.</text>
</comment>
<evidence type="ECO:0000313" key="4">
    <source>
        <dbReference type="Proteomes" id="UP000265515"/>
    </source>
</evidence>
<evidence type="ECO:0000313" key="3">
    <source>
        <dbReference type="EMBL" id="GBG77574.1"/>
    </source>
</evidence>
<dbReference type="AlphaFoldDB" id="A0A388L5J3"/>
<feature type="compositionally biased region" description="Polar residues" evidence="1">
    <location>
        <begin position="145"/>
        <end position="157"/>
    </location>
</feature>
<keyword evidence="4" id="KW-1185">Reference proteome</keyword>
<feature type="compositionally biased region" description="Low complexity" evidence="1">
    <location>
        <begin position="226"/>
        <end position="236"/>
    </location>
</feature>
<feature type="compositionally biased region" description="Low complexity" evidence="1">
    <location>
        <begin position="114"/>
        <end position="124"/>
    </location>
</feature>
<keyword evidence="2" id="KW-0732">Signal</keyword>
<organism evidence="3 4">
    <name type="scientific">Chara braunii</name>
    <name type="common">Braun's stonewort</name>
    <dbReference type="NCBI Taxonomy" id="69332"/>
    <lineage>
        <taxon>Eukaryota</taxon>
        <taxon>Viridiplantae</taxon>
        <taxon>Streptophyta</taxon>
        <taxon>Charophyceae</taxon>
        <taxon>Charales</taxon>
        <taxon>Characeae</taxon>
        <taxon>Chara</taxon>
    </lineage>
</organism>
<evidence type="ECO:0000256" key="2">
    <source>
        <dbReference type="SAM" id="SignalP"/>
    </source>
</evidence>